<dbReference type="Gene3D" id="1.10.760.10">
    <property type="entry name" value="Cytochrome c-like domain"/>
    <property type="match status" value="2"/>
</dbReference>
<dbReference type="Proteomes" id="UP000019113">
    <property type="component" value="Unassembled WGS sequence"/>
</dbReference>
<feature type="binding site" description="axial binding residue" evidence="9">
    <location>
        <position position="139"/>
    </location>
    <ligand>
        <name>heme c</name>
        <dbReference type="ChEBI" id="CHEBI:61717"/>
        <label>2</label>
    </ligand>
    <ligandPart>
        <name>Fe</name>
        <dbReference type="ChEBI" id="CHEBI:18248"/>
    </ligandPart>
</feature>
<proteinExistence type="predicted"/>
<dbReference type="PANTHER" id="PTHR33751">
    <property type="entry name" value="CBB3-TYPE CYTOCHROME C OXIDASE SUBUNIT FIXP"/>
    <property type="match status" value="1"/>
</dbReference>
<dbReference type="PROSITE" id="PS51007">
    <property type="entry name" value="CYTC"/>
    <property type="match status" value="2"/>
</dbReference>
<feature type="binding site" description="axial binding residue" evidence="9">
    <location>
        <position position="87"/>
    </location>
    <ligand>
        <name>heme c</name>
        <dbReference type="ChEBI" id="CHEBI:61717"/>
        <label>1</label>
    </ligand>
    <ligandPart>
        <name>Fe</name>
        <dbReference type="ChEBI" id="CHEBI:18248"/>
    </ligandPart>
</feature>
<feature type="binding site" description="axial binding residue" evidence="9">
    <location>
        <position position="179"/>
    </location>
    <ligand>
        <name>heme c</name>
        <dbReference type="ChEBI" id="CHEBI:61717"/>
        <label>2</label>
    </ligand>
    <ligandPart>
        <name>Fe</name>
        <dbReference type="ChEBI" id="CHEBI:18248"/>
    </ligandPart>
</feature>
<keyword evidence="5" id="KW-0574">Periplasm</keyword>
<dbReference type="PANTHER" id="PTHR33751:SF9">
    <property type="entry name" value="CYTOCHROME C4"/>
    <property type="match status" value="1"/>
</dbReference>
<dbReference type="RefSeq" id="WP_021820211.1">
    <property type="nucleotide sequence ID" value="NZ_AVBC01000039.1"/>
</dbReference>
<dbReference type="KEGG" id="hhu:AR456_04755"/>
<comment type="PTM">
    <text evidence="8">Binds 2 heme c groups covalently per subunit.</text>
</comment>
<dbReference type="InterPro" id="IPR050597">
    <property type="entry name" value="Cytochrome_c_Oxidase_Subunit"/>
</dbReference>
<feature type="binding site" description="covalent" evidence="8">
    <location>
        <position position="44"/>
    </location>
    <ligand>
        <name>heme c</name>
        <dbReference type="ChEBI" id="CHEBI:61717"/>
        <label>1</label>
    </ligand>
</feature>
<evidence type="ECO:0000256" key="7">
    <source>
        <dbReference type="ARBA" id="ARBA00023004"/>
    </source>
</evidence>
<dbReference type="Pfam" id="PF00034">
    <property type="entry name" value="Cytochrom_C"/>
    <property type="match status" value="1"/>
</dbReference>
<evidence type="ECO:0000256" key="9">
    <source>
        <dbReference type="PIRSR" id="PIRSR000005-2"/>
    </source>
</evidence>
<feature type="signal peptide" evidence="10">
    <location>
        <begin position="1"/>
        <end position="27"/>
    </location>
</feature>
<evidence type="ECO:0000256" key="1">
    <source>
        <dbReference type="ARBA" id="ARBA00004418"/>
    </source>
</evidence>
<evidence type="ECO:0000259" key="11">
    <source>
        <dbReference type="PROSITE" id="PS51007"/>
    </source>
</evidence>
<dbReference type="AlphaFoldDB" id="W1N5E8"/>
<dbReference type="GO" id="GO:0009055">
    <property type="term" value="F:electron transfer activity"/>
    <property type="evidence" value="ECO:0007669"/>
    <property type="project" value="InterPro"/>
</dbReference>
<feature type="binding site" description="covalent" evidence="8">
    <location>
        <position position="47"/>
    </location>
    <ligand>
        <name>heme c</name>
        <dbReference type="ChEBI" id="CHEBI:61717"/>
        <label>1</label>
    </ligand>
</feature>
<keyword evidence="3 8" id="KW-0349">Heme</keyword>
<evidence type="ECO:0000256" key="8">
    <source>
        <dbReference type="PIRSR" id="PIRSR000005-1"/>
    </source>
</evidence>
<dbReference type="GO" id="GO:0005506">
    <property type="term" value="F:iron ion binding"/>
    <property type="evidence" value="ECO:0007669"/>
    <property type="project" value="InterPro"/>
</dbReference>
<keyword evidence="7 9" id="KW-0408">Iron</keyword>
<comment type="subcellular location">
    <subcellularLocation>
        <location evidence="1">Periplasm</location>
    </subcellularLocation>
</comment>
<keyword evidence="6" id="KW-0249">Electron transport</keyword>
<keyword evidence="10" id="KW-0732">Signal</keyword>
<organism evidence="12 13">
    <name type="scientific">Halomonas huangheensis</name>
    <dbReference type="NCBI Taxonomy" id="1178482"/>
    <lineage>
        <taxon>Bacteria</taxon>
        <taxon>Pseudomonadati</taxon>
        <taxon>Pseudomonadota</taxon>
        <taxon>Gammaproteobacteria</taxon>
        <taxon>Oceanospirillales</taxon>
        <taxon>Halomonadaceae</taxon>
        <taxon>Halomonas</taxon>
    </lineage>
</organism>
<evidence type="ECO:0000313" key="13">
    <source>
        <dbReference type="Proteomes" id="UP000019113"/>
    </source>
</evidence>
<dbReference type="eggNOG" id="COG2863">
    <property type="taxonomic scope" value="Bacteria"/>
</dbReference>
<feature type="binding site" description="axial binding residue" evidence="9">
    <location>
        <position position="48"/>
    </location>
    <ligand>
        <name>heme c</name>
        <dbReference type="ChEBI" id="CHEBI:61717"/>
        <label>1</label>
    </ligand>
    <ligandPart>
        <name>Fe</name>
        <dbReference type="ChEBI" id="CHEBI:18248"/>
    </ligandPart>
</feature>
<evidence type="ECO:0000256" key="5">
    <source>
        <dbReference type="ARBA" id="ARBA00022764"/>
    </source>
</evidence>
<comment type="caution">
    <text evidence="12">The sequence shown here is derived from an EMBL/GenBank/DDBJ whole genome shotgun (WGS) entry which is preliminary data.</text>
</comment>
<dbReference type="PATRIC" id="fig|1178482.3.peg.3257"/>
<gene>
    <name evidence="12" type="ORF">BJB45_03270</name>
</gene>
<dbReference type="InterPro" id="IPR024167">
    <property type="entry name" value="Cytochrome_c4-like"/>
</dbReference>
<dbReference type="STRING" id="1178482.AR456_04755"/>
<dbReference type="GO" id="GO:0042597">
    <property type="term" value="C:periplasmic space"/>
    <property type="evidence" value="ECO:0007669"/>
    <property type="project" value="UniProtKB-SubCell"/>
</dbReference>
<feature type="domain" description="Cytochrome c" evidence="11">
    <location>
        <begin position="121"/>
        <end position="202"/>
    </location>
</feature>
<feature type="binding site" description="covalent" evidence="8">
    <location>
        <position position="135"/>
    </location>
    <ligand>
        <name>heme c</name>
        <dbReference type="ChEBI" id="CHEBI:61717"/>
        <label>2</label>
    </ligand>
</feature>
<evidence type="ECO:0000256" key="2">
    <source>
        <dbReference type="ARBA" id="ARBA00022448"/>
    </source>
</evidence>
<evidence type="ECO:0000256" key="10">
    <source>
        <dbReference type="SAM" id="SignalP"/>
    </source>
</evidence>
<dbReference type="Pfam" id="PF13442">
    <property type="entry name" value="Cytochrome_CBB3"/>
    <property type="match status" value="1"/>
</dbReference>
<evidence type="ECO:0000256" key="4">
    <source>
        <dbReference type="ARBA" id="ARBA00022723"/>
    </source>
</evidence>
<accession>W1N5E8</accession>
<keyword evidence="2" id="KW-0813">Transport</keyword>
<keyword evidence="13" id="KW-1185">Reference proteome</keyword>
<dbReference type="InterPro" id="IPR009056">
    <property type="entry name" value="Cyt_c-like_dom"/>
</dbReference>
<feature type="chain" id="PRO_5009977359" description="Cytochrome c domain-containing protein" evidence="10">
    <location>
        <begin position="28"/>
        <end position="203"/>
    </location>
</feature>
<evidence type="ECO:0000256" key="3">
    <source>
        <dbReference type="ARBA" id="ARBA00022617"/>
    </source>
</evidence>
<feature type="binding site" description="covalent" evidence="8">
    <location>
        <position position="138"/>
    </location>
    <ligand>
        <name>heme c</name>
        <dbReference type="ChEBI" id="CHEBI:61717"/>
        <label>2</label>
    </ligand>
</feature>
<name>W1N5E8_9GAMM</name>
<dbReference type="InterPro" id="IPR036909">
    <property type="entry name" value="Cyt_c-like_dom_sf"/>
</dbReference>
<dbReference type="PIRSF" id="PIRSF000005">
    <property type="entry name" value="Cytochrome_c4"/>
    <property type="match status" value="1"/>
</dbReference>
<feature type="domain" description="Cytochrome c" evidence="11">
    <location>
        <begin position="29"/>
        <end position="110"/>
    </location>
</feature>
<dbReference type="GO" id="GO:0020037">
    <property type="term" value="F:heme binding"/>
    <property type="evidence" value="ECO:0007669"/>
    <property type="project" value="InterPro"/>
</dbReference>
<evidence type="ECO:0000313" key="12">
    <source>
        <dbReference type="EMBL" id="ERL50160.1"/>
    </source>
</evidence>
<evidence type="ECO:0000256" key="6">
    <source>
        <dbReference type="ARBA" id="ARBA00022982"/>
    </source>
</evidence>
<dbReference type="EMBL" id="AVBC01000039">
    <property type="protein sequence ID" value="ERL50160.1"/>
    <property type="molecule type" value="Genomic_DNA"/>
</dbReference>
<keyword evidence="4 9" id="KW-0479">Metal-binding</keyword>
<protein>
    <recommendedName>
        <fullName evidence="11">Cytochrome c domain-containing protein</fullName>
    </recommendedName>
</protein>
<dbReference type="SUPFAM" id="SSF46626">
    <property type="entry name" value="Cytochrome c"/>
    <property type="match status" value="2"/>
</dbReference>
<reference evidence="12 13" key="1">
    <citation type="submission" date="2013-08" db="EMBL/GenBank/DDBJ databases">
        <title>draft genome of Halomonas huanghegensis, strain BJGMM-B45T.</title>
        <authorList>
            <person name="Miao C."/>
            <person name="Wan Y."/>
            <person name="Jin W."/>
        </authorList>
    </citation>
    <scope>NUCLEOTIDE SEQUENCE [LARGE SCALE GENOMIC DNA]</scope>
    <source>
        <strain evidence="12 13">BJGMM-B45</strain>
    </source>
</reference>
<sequence length="203" mass="22134">MPPSMSALSGRLLAALASLILSGPSIAEESPAAGLPLEEQVQVCGACHGPDGNASQPGTPSLAGQPALAITNQLIYFRERLRQSEVMTPMARGLSDGEIQALAAYYEDQVLEAPDEDADAELMSQGQDLAKQHRCSSCHRSDFSGHEQMPRLANQREDYLTHAMQAYRERSRGGPDTTMIEVMRDISDDEIQALAHYLAHWEK</sequence>